<proteinExistence type="predicted"/>
<evidence type="ECO:0000256" key="1">
    <source>
        <dbReference type="SAM" id="MobiDB-lite"/>
    </source>
</evidence>
<sequence>MPAHALGPGTLEIGKSGSTKSFAAQTTKAALVPKTDTGDTIYFLDGSADAPEITEEWTLDVTLAQTFDKDSLLDWLLTNSGTTMPFTFRPRSDAESVYSGDLTVVSAQIGGDVKKKNTSDVSFPLAGAPTRKAAPGPRG</sequence>
<accession>A0A2W5B8S4</accession>
<evidence type="ECO:0000313" key="3">
    <source>
        <dbReference type="Proteomes" id="UP000249451"/>
    </source>
</evidence>
<feature type="region of interest" description="Disordered" evidence="1">
    <location>
        <begin position="114"/>
        <end position="139"/>
    </location>
</feature>
<evidence type="ECO:0000313" key="2">
    <source>
        <dbReference type="EMBL" id="PZP03175.1"/>
    </source>
</evidence>
<gene>
    <name evidence="2" type="ORF">DI609_01325</name>
</gene>
<dbReference type="AlphaFoldDB" id="A0A2W5B8S4"/>
<comment type="caution">
    <text evidence="2">The sequence shown here is derived from an EMBL/GenBank/DDBJ whole genome shotgun (WGS) entry which is preliminary data.</text>
</comment>
<dbReference type="Proteomes" id="UP000249451">
    <property type="component" value="Unassembled WGS sequence"/>
</dbReference>
<organism evidence="2 3">
    <name type="scientific">Corynebacterium urealyticum</name>
    <dbReference type="NCBI Taxonomy" id="43771"/>
    <lineage>
        <taxon>Bacteria</taxon>
        <taxon>Bacillati</taxon>
        <taxon>Actinomycetota</taxon>
        <taxon>Actinomycetes</taxon>
        <taxon>Mycobacteriales</taxon>
        <taxon>Corynebacteriaceae</taxon>
        <taxon>Corynebacterium</taxon>
    </lineage>
</organism>
<reference evidence="2 3" key="1">
    <citation type="submission" date="2017-11" db="EMBL/GenBank/DDBJ databases">
        <title>Infants hospitalized years apart are colonized by the same room-sourced microbial strains.</title>
        <authorList>
            <person name="Brooks B."/>
            <person name="Olm M.R."/>
            <person name="Firek B.A."/>
            <person name="Baker R."/>
            <person name="Thomas B.C."/>
            <person name="Morowitz M.J."/>
            <person name="Banfield J.F."/>
        </authorList>
    </citation>
    <scope>NUCLEOTIDE SEQUENCE [LARGE SCALE GENOMIC DNA]</scope>
    <source>
        <strain evidence="2">S2_012_000_R3_87</strain>
    </source>
</reference>
<dbReference type="EMBL" id="QFNY01000016">
    <property type="protein sequence ID" value="PZP03175.1"/>
    <property type="molecule type" value="Genomic_DNA"/>
</dbReference>
<name>A0A2W5B8S4_9CORY</name>
<evidence type="ECO:0008006" key="4">
    <source>
        <dbReference type="Google" id="ProtNLM"/>
    </source>
</evidence>
<protein>
    <recommendedName>
        <fullName evidence="4">Phage tail protein</fullName>
    </recommendedName>
</protein>